<gene>
    <name evidence="1" type="ORF">A3I86_01030</name>
</gene>
<evidence type="ECO:0000313" key="2">
    <source>
        <dbReference type="Proteomes" id="UP000177096"/>
    </source>
</evidence>
<dbReference type="Gene3D" id="1.10.20.60">
    <property type="entry name" value="Glu-tRNAGln amidotransferase C subunit, N-terminal domain"/>
    <property type="match status" value="1"/>
</dbReference>
<name>A0A1G2UG45_9BACT</name>
<comment type="caution">
    <text evidence="1">The sequence shown here is derived from an EMBL/GenBank/DDBJ whole genome shotgun (WGS) entry which is preliminary data.</text>
</comment>
<dbReference type="GO" id="GO:0006450">
    <property type="term" value="P:regulation of translational fidelity"/>
    <property type="evidence" value="ECO:0007669"/>
    <property type="project" value="InterPro"/>
</dbReference>
<dbReference type="SUPFAM" id="SSF141000">
    <property type="entry name" value="Glu-tRNAGln amidotransferase C subunit"/>
    <property type="match status" value="1"/>
</dbReference>
<protein>
    <recommendedName>
        <fullName evidence="3">Aspartyl/glutamyl-tRNA(Asn/Gln) amidotransferase subunit C</fullName>
    </recommendedName>
</protein>
<dbReference type="AlphaFoldDB" id="A0A1G2UG45"/>
<organism evidence="1 2">
    <name type="scientific">Candidatus Zambryskibacteria bacterium RIFCSPLOWO2_02_FULL_39_14</name>
    <dbReference type="NCBI Taxonomy" id="1802769"/>
    <lineage>
        <taxon>Bacteria</taxon>
        <taxon>Candidatus Zambryskiibacteriota</taxon>
    </lineage>
</organism>
<dbReference type="Pfam" id="PF02686">
    <property type="entry name" value="GatC"/>
    <property type="match status" value="1"/>
</dbReference>
<reference evidence="1 2" key="1">
    <citation type="journal article" date="2016" name="Nat. Commun.">
        <title>Thousands of microbial genomes shed light on interconnected biogeochemical processes in an aquifer system.</title>
        <authorList>
            <person name="Anantharaman K."/>
            <person name="Brown C.T."/>
            <person name="Hug L.A."/>
            <person name="Sharon I."/>
            <person name="Castelle C.J."/>
            <person name="Probst A.J."/>
            <person name="Thomas B.C."/>
            <person name="Singh A."/>
            <person name="Wilkins M.J."/>
            <person name="Karaoz U."/>
            <person name="Brodie E.L."/>
            <person name="Williams K.H."/>
            <person name="Hubbard S.S."/>
            <person name="Banfield J.F."/>
        </authorList>
    </citation>
    <scope>NUCLEOTIDE SEQUENCE [LARGE SCALE GENOMIC DNA]</scope>
</reference>
<dbReference type="InterPro" id="IPR003837">
    <property type="entry name" value="GatC"/>
</dbReference>
<dbReference type="EMBL" id="MHWM01000026">
    <property type="protein sequence ID" value="OHB08423.1"/>
    <property type="molecule type" value="Genomic_DNA"/>
</dbReference>
<evidence type="ECO:0008006" key="3">
    <source>
        <dbReference type="Google" id="ProtNLM"/>
    </source>
</evidence>
<dbReference type="InterPro" id="IPR036113">
    <property type="entry name" value="Asp/Glu-ADT_sf_sub_c"/>
</dbReference>
<evidence type="ECO:0000313" key="1">
    <source>
        <dbReference type="EMBL" id="OHB08423.1"/>
    </source>
</evidence>
<sequence>MDKEKVIDLAKLARIDIDDKEAESLSHEFDVILNYVGEIKNTKVLPLISDSQGKTLGNIMREDVKPHESGIYTKKVLEQAPMNEGYYIKVKKIL</sequence>
<proteinExistence type="predicted"/>
<dbReference type="Proteomes" id="UP000177096">
    <property type="component" value="Unassembled WGS sequence"/>
</dbReference>
<accession>A0A1G2UG45</accession>